<evidence type="ECO:0000313" key="3">
    <source>
        <dbReference type="Proteomes" id="UP000013525"/>
    </source>
</evidence>
<dbReference type="AlphaFoldDB" id="R7WKV3"/>
<evidence type="ECO:0000256" key="1">
    <source>
        <dbReference type="SAM" id="MobiDB-lite"/>
    </source>
</evidence>
<keyword evidence="3" id="KW-1185">Reference proteome</keyword>
<dbReference type="EMBL" id="APMY01000078">
    <property type="protein sequence ID" value="EOM75941.1"/>
    <property type="molecule type" value="Genomic_DNA"/>
</dbReference>
<protein>
    <submittedName>
        <fullName evidence="2">Uncharacterized protein</fullName>
    </submittedName>
</protein>
<gene>
    <name evidence="2" type="ORF">Rrhod_2695</name>
</gene>
<proteinExistence type="predicted"/>
<dbReference type="Proteomes" id="UP000013525">
    <property type="component" value="Unassembled WGS sequence"/>
</dbReference>
<evidence type="ECO:0000313" key="2">
    <source>
        <dbReference type="EMBL" id="EOM75941.1"/>
    </source>
</evidence>
<feature type="region of interest" description="Disordered" evidence="1">
    <location>
        <begin position="1"/>
        <end position="42"/>
    </location>
</feature>
<comment type="caution">
    <text evidence="2">The sequence shown here is derived from an EMBL/GenBank/DDBJ whole genome shotgun (WGS) entry which is preliminary data.</text>
</comment>
<sequence>MHIRAQPGFAGPDDPPSDPDSGRSPALPARPKREIRILGAAR</sequence>
<organism evidence="2 3">
    <name type="scientific">Rhodococcus rhodnii LMG 5362</name>
    <dbReference type="NCBI Taxonomy" id="1273125"/>
    <lineage>
        <taxon>Bacteria</taxon>
        <taxon>Bacillati</taxon>
        <taxon>Actinomycetota</taxon>
        <taxon>Actinomycetes</taxon>
        <taxon>Mycobacteriales</taxon>
        <taxon>Nocardiaceae</taxon>
        <taxon>Rhodococcus</taxon>
    </lineage>
</organism>
<dbReference type="PATRIC" id="fig|1273125.3.peg.2576"/>
<accession>R7WKV3</accession>
<reference evidence="2 3" key="1">
    <citation type="journal article" date="2013" name="Genome Announc.">
        <title>Draft Genome Sequence of Rhodococcus rhodnii Strain LMG5362, a Symbiont of Rhodnius prolixus (Hemiptera, Reduviidae, Triatominae), the Principle Vector of Trypanosoma cruzi.</title>
        <authorList>
            <person name="Pachebat J.A."/>
            <person name="van Keulen G."/>
            <person name="Whitten M.M."/>
            <person name="Girdwood S."/>
            <person name="Del Sol R."/>
            <person name="Dyson P.J."/>
            <person name="Facey P.D."/>
        </authorList>
    </citation>
    <scope>NUCLEOTIDE SEQUENCE [LARGE SCALE GENOMIC DNA]</scope>
    <source>
        <strain evidence="2 3">LMG 5362</strain>
    </source>
</reference>
<name>R7WKV3_9NOCA</name>